<dbReference type="SMART" id="SM00271">
    <property type="entry name" value="DnaJ"/>
    <property type="match status" value="1"/>
</dbReference>
<feature type="compositionally biased region" description="Polar residues" evidence="1">
    <location>
        <begin position="653"/>
        <end position="667"/>
    </location>
</feature>
<feature type="compositionally biased region" description="Polar residues" evidence="1">
    <location>
        <begin position="603"/>
        <end position="623"/>
    </location>
</feature>
<feature type="region of interest" description="Disordered" evidence="1">
    <location>
        <begin position="653"/>
        <end position="689"/>
    </location>
</feature>
<evidence type="ECO:0000256" key="1">
    <source>
        <dbReference type="SAM" id="MobiDB-lite"/>
    </source>
</evidence>
<dbReference type="PANTHER" id="PTHR45270:SF4">
    <property type="entry name" value="CHAPERONE DNAJ-DOMAIN SUPERFAMILY PROTEIN"/>
    <property type="match status" value="1"/>
</dbReference>
<proteinExistence type="predicted"/>
<dbReference type="PROSITE" id="PS00636">
    <property type="entry name" value="DNAJ_1"/>
    <property type="match status" value="1"/>
</dbReference>
<feature type="compositionally biased region" description="Polar residues" evidence="1">
    <location>
        <begin position="333"/>
        <end position="345"/>
    </location>
</feature>
<keyword evidence="2" id="KW-0812">Transmembrane</keyword>
<feature type="region of interest" description="Disordered" evidence="1">
    <location>
        <begin position="603"/>
        <end position="631"/>
    </location>
</feature>
<reference evidence="5" key="1">
    <citation type="journal article" date="2017" name="Nat. Commun.">
        <title>The asparagus genome sheds light on the origin and evolution of a young Y chromosome.</title>
        <authorList>
            <person name="Harkess A."/>
            <person name="Zhou J."/>
            <person name="Xu C."/>
            <person name="Bowers J.E."/>
            <person name="Van der Hulst R."/>
            <person name="Ayyampalayam S."/>
            <person name="Mercati F."/>
            <person name="Riccardi P."/>
            <person name="McKain M.R."/>
            <person name="Kakrana A."/>
            <person name="Tang H."/>
            <person name="Ray J."/>
            <person name="Groenendijk J."/>
            <person name="Arikit S."/>
            <person name="Mathioni S.M."/>
            <person name="Nakano M."/>
            <person name="Shan H."/>
            <person name="Telgmann-Rauber A."/>
            <person name="Kanno A."/>
            <person name="Yue Z."/>
            <person name="Chen H."/>
            <person name="Li W."/>
            <person name="Chen Y."/>
            <person name="Xu X."/>
            <person name="Zhang Y."/>
            <person name="Luo S."/>
            <person name="Chen H."/>
            <person name="Gao J."/>
            <person name="Mao Z."/>
            <person name="Pires J.C."/>
            <person name="Luo M."/>
            <person name="Kudrna D."/>
            <person name="Wing R.A."/>
            <person name="Meyers B.C."/>
            <person name="Yi K."/>
            <person name="Kong H."/>
            <person name="Lavrijsen P."/>
            <person name="Sunseri F."/>
            <person name="Falavigna A."/>
            <person name="Ye Y."/>
            <person name="Leebens-Mack J.H."/>
            <person name="Chen G."/>
        </authorList>
    </citation>
    <scope>NUCLEOTIDE SEQUENCE [LARGE SCALE GENOMIC DNA]</scope>
    <source>
        <strain evidence="5">cv. DH0086</strain>
    </source>
</reference>
<feature type="domain" description="J" evidence="3">
    <location>
        <begin position="395"/>
        <end position="462"/>
    </location>
</feature>
<feature type="transmembrane region" description="Helical" evidence="2">
    <location>
        <begin position="225"/>
        <end position="250"/>
    </location>
</feature>
<feature type="compositionally biased region" description="Polar residues" evidence="1">
    <location>
        <begin position="60"/>
        <end position="73"/>
    </location>
</feature>
<dbReference type="EMBL" id="CM007385">
    <property type="protein sequence ID" value="ONK67611.1"/>
    <property type="molecule type" value="Genomic_DNA"/>
</dbReference>
<dbReference type="PANTHER" id="PTHR45270">
    <property type="entry name" value="OS03G0832900 PROTEIN"/>
    <property type="match status" value="1"/>
</dbReference>
<dbReference type="CDD" id="cd06257">
    <property type="entry name" value="DnaJ"/>
    <property type="match status" value="1"/>
</dbReference>
<feature type="compositionally biased region" description="Basic residues" evidence="1">
    <location>
        <begin position="679"/>
        <end position="689"/>
    </location>
</feature>
<dbReference type="GO" id="GO:0005783">
    <property type="term" value="C:endoplasmic reticulum"/>
    <property type="evidence" value="ECO:0007669"/>
    <property type="project" value="UniProtKB-ARBA"/>
</dbReference>
<dbReference type="Gramene" id="ONK67611">
    <property type="protein sequence ID" value="ONK67611"/>
    <property type="gene ID" value="A4U43_C05F1880"/>
</dbReference>
<feature type="transmembrane region" description="Helical" evidence="2">
    <location>
        <begin position="163"/>
        <end position="185"/>
    </location>
</feature>
<evidence type="ECO:0000256" key="2">
    <source>
        <dbReference type="SAM" id="Phobius"/>
    </source>
</evidence>
<feature type="compositionally biased region" description="Low complexity" evidence="1">
    <location>
        <begin position="668"/>
        <end position="678"/>
    </location>
</feature>
<keyword evidence="5" id="KW-1185">Reference proteome</keyword>
<dbReference type="PRINTS" id="PR00625">
    <property type="entry name" value="JDOMAIN"/>
</dbReference>
<dbReference type="Pfam" id="PF14901">
    <property type="entry name" value="Jiv90"/>
    <property type="match status" value="1"/>
</dbReference>
<keyword evidence="2" id="KW-1133">Transmembrane helix</keyword>
<gene>
    <name evidence="4" type="ORF">A4U43_C05F1880</name>
</gene>
<evidence type="ECO:0000313" key="4">
    <source>
        <dbReference type="EMBL" id="ONK67611.1"/>
    </source>
</evidence>
<dbReference type="InterPro" id="IPR001623">
    <property type="entry name" value="DnaJ_domain"/>
</dbReference>
<dbReference type="OMA" id="ICQGMKC"/>
<dbReference type="Proteomes" id="UP000243459">
    <property type="component" value="Chromosome 5"/>
</dbReference>
<dbReference type="InterPro" id="IPR036869">
    <property type="entry name" value="J_dom_sf"/>
</dbReference>
<dbReference type="OrthoDB" id="1507364at2759"/>
<feature type="transmembrane region" description="Helical" evidence="2">
    <location>
        <begin position="298"/>
        <end position="322"/>
    </location>
</feature>
<sequence length="689" mass="76789">MVRKGNQHKNVSLEKEKSKVHSQNTADTGERVISGNSKKNKNKQRQQHFPCKEKSVGTPEPQQTVESLSNVQNEDSEGRQNDEVLFGSNHNPNIYMSEGLSMETMAGHIWSSVTVAGQRLRVLTLDVLTAANGWLEQQKPRVLIFKMYICNGRDYILVQIKHVYPFIWTWIKHFGQLVLLLSVVWLDCNIRGISSLLRLGTTSFFTVIWCSILSIVSMVGFTKALIVMVISAVVGLFIGLALGVLILAIFSAISLWLYGSFWTTLLITCVGGSSFAMSHERAALLITTTYSVYCAKCYVGWLGLLLGLNLSFISSDILAYFLKNNINEQGQGSYYSSEQDKQTPTGAGHFYGEPSHSSSSVDSSASRSSAVPSTSGCDAELTSEGEVLRLLNCNDHYSAFGFTRFENVDVSLLKREYRKKAMLVHPDKNMGNEKAAEAFKKLQNAYEVLLDTLKRKTYDDELRREELLNYFRRFQGASSKTGKHNIFGPGSTHFEADDEGNPEESRRIACKNCGNFHKWTRTGRSKSQARWCQDCNDFHQAKDGDGWLEQSASPFLFGLLQKVDAPCAYVCAEGRIYNVTEWFICQGMRCPANTHRASFHVNTNLSSKHNSSNTKGASSSQRGSKPMPNVNIDESMTEEELFDWLQSVTQSGIFETNGGSTSESPTAKNGGSPKGSSSVKKKRKGKKQW</sequence>
<feature type="transmembrane region" description="Helical" evidence="2">
    <location>
        <begin position="197"/>
        <end position="218"/>
    </location>
</feature>
<dbReference type="AlphaFoldDB" id="A0A5P1ESU0"/>
<protein>
    <recommendedName>
        <fullName evidence="3">J domain-containing protein</fullName>
    </recommendedName>
</protein>
<dbReference type="Pfam" id="PF00226">
    <property type="entry name" value="DnaJ"/>
    <property type="match status" value="1"/>
</dbReference>
<dbReference type="Gene3D" id="1.10.287.110">
    <property type="entry name" value="DnaJ domain"/>
    <property type="match status" value="1"/>
</dbReference>
<feature type="transmembrane region" description="Helical" evidence="2">
    <location>
        <begin position="256"/>
        <end position="277"/>
    </location>
</feature>
<feature type="region of interest" description="Disordered" evidence="1">
    <location>
        <begin position="333"/>
        <end position="377"/>
    </location>
</feature>
<organism evidence="4 5">
    <name type="scientific">Asparagus officinalis</name>
    <name type="common">Garden asparagus</name>
    <dbReference type="NCBI Taxonomy" id="4686"/>
    <lineage>
        <taxon>Eukaryota</taxon>
        <taxon>Viridiplantae</taxon>
        <taxon>Streptophyta</taxon>
        <taxon>Embryophyta</taxon>
        <taxon>Tracheophyta</taxon>
        <taxon>Spermatophyta</taxon>
        <taxon>Magnoliopsida</taxon>
        <taxon>Liliopsida</taxon>
        <taxon>Asparagales</taxon>
        <taxon>Asparagaceae</taxon>
        <taxon>Asparagoideae</taxon>
        <taxon>Asparagus</taxon>
    </lineage>
</organism>
<dbReference type="InterPro" id="IPR032843">
    <property type="entry name" value="Jiv"/>
</dbReference>
<dbReference type="InterPro" id="IPR018253">
    <property type="entry name" value="DnaJ_domain_CS"/>
</dbReference>
<feature type="compositionally biased region" description="Low complexity" evidence="1">
    <location>
        <begin position="354"/>
        <end position="375"/>
    </location>
</feature>
<feature type="region of interest" description="Disordered" evidence="1">
    <location>
        <begin position="1"/>
        <end position="87"/>
    </location>
</feature>
<dbReference type="SUPFAM" id="SSF46565">
    <property type="entry name" value="Chaperone J-domain"/>
    <property type="match status" value="1"/>
</dbReference>
<dbReference type="PROSITE" id="PS50076">
    <property type="entry name" value="DNAJ_2"/>
    <property type="match status" value="1"/>
</dbReference>
<accession>A0A5P1ESU0</accession>
<evidence type="ECO:0000259" key="3">
    <source>
        <dbReference type="PROSITE" id="PS50076"/>
    </source>
</evidence>
<keyword evidence="2" id="KW-0472">Membrane</keyword>
<evidence type="ECO:0000313" key="5">
    <source>
        <dbReference type="Proteomes" id="UP000243459"/>
    </source>
</evidence>
<name>A0A5P1ESU0_ASPOF</name>